<name>B7GBV7_PHATC</name>
<dbReference type="Gene3D" id="3.30.460.10">
    <property type="entry name" value="Beta Polymerase, domain 2"/>
    <property type="match status" value="1"/>
</dbReference>
<reference evidence="3" key="2">
    <citation type="submission" date="2008-08" db="EMBL/GenBank/DDBJ databases">
        <authorList>
            <consortium name="Diatom Consortium"/>
            <person name="Grigoriev I."/>
            <person name="Grimwood J."/>
            <person name="Kuo A."/>
            <person name="Otillar R.P."/>
            <person name="Salamov A."/>
            <person name="Detter J.C."/>
            <person name="Lindquist E."/>
            <person name="Shapiro H."/>
            <person name="Lucas S."/>
            <person name="Glavina del Rio T."/>
            <person name="Pitluck S."/>
            <person name="Rokhsar D."/>
            <person name="Bowler C."/>
        </authorList>
    </citation>
    <scope>GENOME REANNOTATION</scope>
    <source>
        <strain evidence="3">CCAP 1055/1</strain>
    </source>
</reference>
<dbReference type="GeneID" id="7198356"/>
<feature type="compositionally biased region" description="Polar residues" evidence="1">
    <location>
        <begin position="55"/>
        <end position="66"/>
    </location>
</feature>
<dbReference type="Proteomes" id="UP000000759">
    <property type="component" value="Chromosome 24"/>
</dbReference>
<dbReference type="InterPro" id="IPR043519">
    <property type="entry name" value="NT_sf"/>
</dbReference>
<feature type="compositionally biased region" description="Basic residues" evidence="1">
    <location>
        <begin position="43"/>
        <end position="52"/>
    </location>
</feature>
<reference evidence="2 3" key="1">
    <citation type="journal article" date="2008" name="Nature">
        <title>The Phaeodactylum genome reveals the evolutionary history of diatom genomes.</title>
        <authorList>
            <person name="Bowler C."/>
            <person name="Allen A.E."/>
            <person name="Badger J.H."/>
            <person name="Grimwood J."/>
            <person name="Jabbari K."/>
            <person name="Kuo A."/>
            <person name="Maheswari U."/>
            <person name="Martens C."/>
            <person name="Maumus F."/>
            <person name="Otillar R.P."/>
            <person name="Rayko E."/>
            <person name="Salamov A."/>
            <person name="Vandepoele K."/>
            <person name="Beszteri B."/>
            <person name="Gruber A."/>
            <person name="Heijde M."/>
            <person name="Katinka M."/>
            <person name="Mock T."/>
            <person name="Valentin K."/>
            <person name="Verret F."/>
            <person name="Berges J.A."/>
            <person name="Brownlee C."/>
            <person name="Cadoret J.P."/>
            <person name="Chiovitti A."/>
            <person name="Choi C.J."/>
            <person name="Coesel S."/>
            <person name="De Martino A."/>
            <person name="Detter J.C."/>
            <person name="Durkin C."/>
            <person name="Falciatore A."/>
            <person name="Fournet J."/>
            <person name="Haruta M."/>
            <person name="Huysman M.J."/>
            <person name="Jenkins B.D."/>
            <person name="Jiroutova K."/>
            <person name="Jorgensen R.E."/>
            <person name="Joubert Y."/>
            <person name="Kaplan A."/>
            <person name="Kroger N."/>
            <person name="Kroth P.G."/>
            <person name="La Roche J."/>
            <person name="Lindquist E."/>
            <person name="Lommer M."/>
            <person name="Martin-Jezequel V."/>
            <person name="Lopez P.J."/>
            <person name="Lucas S."/>
            <person name="Mangogna M."/>
            <person name="McGinnis K."/>
            <person name="Medlin L.K."/>
            <person name="Montsant A."/>
            <person name="Oudot-Le Secq M.P."/>
            <person name="Napoli C."/>
            <person name="Obornik M."/>
            <person name="Parker M.S."/>
            <person name="Petit J.L."/>
            <person name="Porcel B.M."/>
            <person name="Poulsen N."/>
            <person name="Robison M."/>
            <person name="Rychlewski L."/>
            <person name="Rynearson T.A."/>
            <person name="Schmutz J."/>
            <person name="Shapiro H."/>
            <person name="Siaut M."/>
            <person name="Stanley M."/>
            <person name="Sussman M.R."/>
            <person name="Taylor A.R."/>
            <person name="Vardi A."/>
            <person name="von Dassow P."/>
            <person name="Vyverman W."/>
            <person name="Willis A."/>
            <person name="Wyrwicz L.S."/>
            <person name="Rokhsar D.S."/>
            <person name="Weissenbach J."/>
            <person name="Armbrust E.V."/>
            <person name="Green B.R."/>
            <person name="Van de Peer Y."/>
            <person name="Grigoriev I.V."/>
        </authorList>
    </citation>
    <scope>NUCLEOTIDE SEQUENCE [LARGE SCALE GENOMIC DNA]</scope>
    <source>
        <strain evidence="2 3">CCAP 1055/1</strain>
    </source>
</reference>
<dbReference type="AlphaFoldDB" id="B7GBV7"/>
<dbReference type="InParanoid" id="B7GBV7"/>
<dbReference type="HOGENOM" id="CLU_430532_0_0_1"/>
<keyword evidence="3" id="KW-1185">Reference proteome</keyword>
<dbReference type="KEGG" id="pti:PHATRDRAFT_49781"/>
<evidence type="ECO:0000256" key="1">
    <source>
        <dbReference type="SAM" id="MobiDB-lite"/>
    </source>
</evidence>
<feature type="region of interest" description="Disordered" evidence="1">
    <location>
        <begin position="1"/>
        <end position="66"/>
    </location>
</feature>
<organism evidence="2 3">
    <name type="scientific">Phaeodactylum tricornutum (strain CCAP 1055/1)</name>
    <dbReference type="NCBI Taxonomy" id="556484"/>
    <lineage>
        <taxon>Eukaryota</taxon>
        <taxon>Sar</taxon>
        <taxon>Stramenopiles</taxon>
        <taxon>Ochrophyta</taxon>
        <taxon>Bacillariophyta</taxon>
        <taxon>Bacillariophyceae</taxon>
        <taxon>Bacillariophycidae</taxon>
        <taxon>Naviculales</taxon>
        <taxon>Phaeodactylaceae</taxon>
        <taxon>Phaeodactylum</taxon>
    </lineage>
</organism>
<sequence>MGCTQAKAATGVDSAELASTSNTTARTTSTNLSAVSSGTPRVVGRRIRRSKTPRSDASTAKPESTASTIRDDTSIFLQTLSAYFDCRKQLKAEADRIDAKGKLRTLRVSANVRQYVHKRHKSSANTSGSLSISRQQHDIQGQSVKNVQDLLDAAAFATPHFKRFLNKLVDGVEDVRRSQVLIAPAKQAARINEKAVNDYSEREPNPAESWVYDVTRASLICTSARQMRRVAKWLHQNSQIVVAKNRFKNPTISGYRDILFVVKIYVPAKDKLHSYFDHMCELQIHHKRIWGLNHKLESHKHYEFFRAYFRGNDEESVGKRLEDLEAINAKGRLDESVLEQVLESYDGWRMRRLARLFYEHLPEYELALMLLYQARDLAIIEDGDDHIHVAAIQNNIGYVLGQREGGNTSQPFCIMKGH</sequence>
<evidence type="ECO:0000313" key="2">
    <source>
        <dbReference type="EMBL" id="EEC43993.1"/>
    </source>
</evidence>
<evidence type="ECO:0000313" key="3">
    <source>
        <dbReference type="Proteomes" id="UP000000759"/>
    </source>
</evidence>
<proteinExistence type="predicted"/>
<dbReference type="EMBL" id="CM000626">
    <property type="protein sequence ID" value="EEC43993.1"/>
    <property type="molecule type" value="Genomic_DNA"/>
</dbReference>
<protein>
    <recommendedName>
        <fullName evidence="4">RelA/SpoT domain-containing protein</fullName>
    </recommendedName>
</protein>
<evidence type="ECO:0008006" key="4">
    <source>
        <dbReference type="Google" id="ProtNLM"/>
    </source>
</evidence>
<dbReference type="PaxDb" id="2850-Phatr49781"/>
<accession>B7GBV7</accession>
<dbReference type="SUPFAM" id="SSF81301">
    <property type="entry name" value="Nucleotidyltransferase"/>
    <property type="match status" value="1"/>
</dbReference>
<dbReference type="RefSeq" id="XP_002184594.1">
    <property type="nucleotide sequence ID" value="XM_002184558.1"/>
</dbReference>
<feature type="compositionally biased region" description="Low complexity" evidence="1">
    <location>
        <begin position="17"/>
        <end position="34"/>
    </location>
</feature>
<gene>
    <name evidence="2" type="ORF">PHATRDRAFT_49781</name>
</gene>
<dbReference type="OrthoDB" id="42563at2759"/>